<organism evidence="1 2">
    <name type="scientific">Metabacillus idriensis</name>
    <dbReference type="NCBI Taxonomy" id="324768"/>
    <lineage>
        <taxon>Bacteria</taxon>
        <taxon>Bacillati</taxon>
        <taxon>Bacillota</taxon>
        <taxon>Bacilli</taxon>
        <taxon>Bacillales</taxon>
        <taxon>Bacillaceae</taxon>
        <taxon>Metabacillus</taxon>
    </lineage>
</organism>
<dbReference type="AlphaFoldDB" id="A0A6I2M3V3"/>
<proteinExistence type="predicted"/>
<name>A0A6I2M3V3_9BACI</name>
<reference evidence="1 2" key="1">
    <citation type="submission" date="2019-11" db="EMBL/GenBank/DDBJ databases">
        <title>Bacillus idriensis genome.</title>
        <authorList>
            <person name="Konopka E.N."/>
            <person name="Newman J.D."/>
        </authorList>
    </citation>
    <scope>NUCLEOTIDE SEQUENCE [LARGE SCALE GENOMIC DNA]</scope>
    <source>
        <strain evidence="1 2">DSM 19097</strain>
    </source>
</reference>
<protein>
    <submittedName>
        <fullName evidence="1">Uncharacterized protein</fullName>
    </submittedName>
</protein>
<dbReference type="Proteomes" id="UP000441585">
    <property type="component" value="Unassembled WGS sequence"/>
</dbReference>
<evidence type="ECO:0000313" key="2">
    <source>
        <dbReference type="Proteomes" id="UP000441585"/>
    </source>
</evidence>
<gene>
    <name evidence="1" type="ORF">GJU41_02265</name>
</gene>
<dbReference type="RefSeq" id="WP_070878315.1">
    <property type="nucleotide sequence ID" value="NZ_CAJGAA010000001.1"/>
</dbReference>
<sequence>MSKLQFSGEGGSTQAVQEILIQLTEGTEVNVHAGEKIYYEASLISIDIEGECAHFMIDRFYEHGGSQKSFSFNEITGLDLPVSEKNIEGEDE</sequence>
<keyword evidence="2" id="KW-1185">Reference proteome</keyword>
<dbReference type="EMBL" id="WKKF01000001">
    <property type="protein sequence ID" value="MRX52785.1"/>
    <property type="molecule type" value="Genomic_DNA"/>
</dbReference>
<accession>A0A6I2M3V3</accession>
<evidence type="ECO:0000313" key="1">
    <source>
        <dbReference type="EMBL" id="MRX52785.1"/>
    </source>
</evidence>
<comment type="caution">
    <text evidence="1">The sequence shown here is derived from an EMBL/GenBank/DDBJ whole genome shotgun (WGS) entry which is preliminary data.</text>
</comment>